<evidence type="ECO:0000256" key="2">
    <source>
        <dbReference type="ARBA" id="ARBA00022737"/>
    </source>
</evidence>
<organism evidence="4 5">
    <name type="scientific">Shimazuella alba</name>
    <dbReference type="NCBI Taxonomy" id="2690964"/>
    <lineage>
        <taxon>Bacteria</taxon>
        <taxon>Bacillati</taxon>
        <taxon>Bacillota</taxon>
        <taxon>Bacilli</taxon>
        <taxon>Bacillales</taxon>
        <taxon>Thermoactinomycetaceae</taxon>
        <taxon>Shimazuella</taxon>
    </lineage>
</organism>
<accession>A0A6I4W0C2</accession>
<dbReference type="Gene3D" id="2.60.20.10">
    <property type="entry name" value="Crystallins"/>
    <property type="match status" value="1"/>
</dbReference>
<dbReference type="InterPro" id="IPR001064">
    <property type="entry name" value="Beta/gamma_crystallin"/>
</dbReference>
<proteinExistence type="inferred from homology"/>
<name>A0A6I4W0C2_9BACL</name>
<comment type="similarity">
    <text evidence="1">Belongs to the beta/gamma-crystallin family.</text>
</comment>
<comment type="caution">
    <text evidence="4">The sequence shown here is derived from an EMBL/GenBank/DDBJ whole genome shotgun (WGS) entry which is preliminary data.</text>
</comment>
<feature type="domain" description="Beta/gamma crystallin 'Greek key'" evidence="3">
    <location>
        <begin position="75"/>
        <end position="118"/>
    </location>
</feature>
<keyword evidence="2" id="KW-0677">Repeat</keyword>
<evidence type="ECO:0000259" key="3">
    <source>
        <dbReference type="PROSITE" id="PS50915"/>
    </source>
</evidence>
<feature type="domain" description="Beta/gamma crystallin 'Greek key'" evidence="3">
    <location>
        <begin position="32"/>
        <end position="72"/>
    </location>
</feature>
<dbReference type="InterPro" id="IPR011024">
    <property type="entry name" value="G_crystallin-like"/>
</dbReference>
<evidence type="ECO:0000313" key="5">
    <source>
        <dbReference type="Proteomes" id="UP000430692"/>
    </source>
</evidence>
<keyword evidence="5" id="KW-1185">Reference proteome</keyword>
<dbReference type="Proteomes" id="UP000430692">
    <property type="component" value="Unassembled WGS sequence"/>
</dbReference>
<dbReference type="SMART" id="SM00247">
    <property type="entry name" value="XTALbg"/>
    <property type="match status" value="1"/>
</dbReference>
<gene>
    <name evidence="4" type="ORF">GSM42_10540</name>
</gene>
<dbReference type="EMBL" id="WUUL01000006">
    <property type="protein sequence ID" value="MXQ54144.1"/>
    <property type="molecule type" value="Genomic_DNA"/>
</dbReference>
<dbReference type="SUPFAM" id="SSF49695">
    <property type="entry name" value="gamma-Crystallin-like"/>
    <property type="match status" value="1"/>
</dbReference>
<dbReference type="AlphaFoldDB" id="A0A6I4W0C2"/>
<evidence type="ECO:0000313" key="4">
    <source>
        <dbReference type="EMBL" id="MXQ54144.1"/>
    </source>
</evidence>
<evidence type="ECO:0000256" key="1">
    <source>
        <dbReference type="ARBA" id="ARBA00009646"/>
    </source>
</evidence>
<reference evidence="4 5" key="1">
    <citation type="submission" date="2019-12" db="EMBL/GenBank/DDBJ databases">
        <title>Whole-genome analyses of novel actinobacteria.</title>
        <authorList>
            <person name="Sahin N."/>
            <person name="Saygin H."/>
        </authorList>
    </citation>
    <scope>NUCLEOTIDE SEQUENCE [LARGE SCALE GENOMIC DNA]</scope>
    <source>
        <strain evidence="4 5">KC615</strain>
    </source>
</reference>
<protein>
    <recommendedName>
        <fullName evidence="3">Beta/gamma crystallin 'Greek key' domain-containing protein</fullName>
    </recommendedName>
</protein>
<dbReference type="Pfam" id="PF00030">
    <property type="entry name" value="Crystall"/>
    <property type="match status" value="1"/>
</dbReference>
<sequence length="118" mass="13036">MKKWIAIPLVVFASFALVFPTTITVLAKSKNTCVTLYEHINYKGRSITLCGDVKKLSKYNFNDKASSVKVSKSGEGVILFQHVNFKGKHIFLNPGSKISNFKKIKGLNDDISSVNIVG</sequence>
<dbReference type="RefSeq" id="WP_160801502.1">
    <property type="nucleotide sequence ID" value="NZ_WUUL01000006.1"/>
</dbReference>
<dbReference type="PROSITE" id="PS50915">
    <property type="entry name" value="CRYSTALLIN_BETA_GAMMA"/>
    <property type="match status" value="2"/>
</dbReference>